<gene>
    <name evidence="2" type="ORF">EDB95_2896</name>
</gene>
<protein>
    <submittedName>
        <fullName evidence="2">Uncharacterized protein</fullName>
    </submittedName>
</protein>
<organism evidence="2 3">
    <name type="scientific">Dinghuibacter silviterrae</name>
    <dbReference type="NCBI Taxonomy" id="1539049"/>
    <lineage>
        <taxon>Bacteria</taxon>
        <taxon>Pseudomonadati</taxon>
        <taxon>Bacteroidota</taxon>
        <taxon>Chitinophagia</taxon>
        <taxon>Chitinophagales</taxon>
        <taxon>Chitinophagaceae</taxon>
        <taxon>Dinghuibacter</taxon>
    </lineage>
</organism>
<feature type="chain" id="PRO_5020246053" evidence="1">
    <location>
        <begin position="17"/>
        <end position="80"/>
    </location>
</feature>
<evidence type="ECO:0000256" key="1">
    <source>
        <dbReference type="SAM" id="SignalP"/>
    </source>
</evidence>
<name>A0A4R8DU27_9BACT</name>
<comment type="caution">
    <text evidence="2">The sequence shown here is derived from an EMBL/GenBank/DDBJ whole genome shotgun (WGS) entry which is preliminary data.</text>
</comment>
<evidence type="ECO:0000313" key="2">
    <source>
        <dbReference type="EMBL" id="TDX01852.1"/>
    </source>
</evidence>
<dbReference type="EMBL" id="SODV01000001">
    <property type="protein sequence ID" value="TDX01852.1"/>
    <property type="molecule type" value="Genomic_DNA"/>
</dbReference>
<evidence type="ECO:0000313" key="3">
    <source>
        <dbReference type="Proteomes" id="UP000294498"/>
    </source>
</evidence>
<accession>A0A4R8DU27</accession>
<feature type="signal peptide" evidence="1">
    <location>
        <begin position="1"/>
        <end position="16"/>
    </location>
</feature>
<keyword evidence="3" id="KW-1185">Reference proteome</keyword>
<reference evidence="2 3" key="1">
    <citation type="submission" date="2019-03" db="EMBL/GenBank/DDBJ databases">
        <title>Genomic Encyclopedia of Type Strains, Phase IV (KMG-IV): sequencing the most valuable type-strain genomes for metagenomic binning, comparative biology and taxonomic classification.</title>
        <authorList>
            <person name="Goeker M."/>
        </authorList>
    </citation>
    <scope>NUCLEOTIDE SEQUENCE [LARGE SCALE GENOMIC DNA]</scope>
    <source>
        <strain evidence="2 3">DSM 100059</strain>
    </source>
</reference>
<sequence length="80" mass="8363">MLSAIAVLAVVGGALAFSARTNELTTYCTTTLQGGNFCLDQVDISTTTNGSNIYKYTTVDDGVNCDANTGCQGQTSFTHE</sequence>
<dbReference type="AlphaFoldDB" id="A0A4R8DU27"/>
<dbReference type="Proteomes" id="UP000294498">
    <property type="component" value="Unassembled WGS sequence"/>
</dbReference>
<proteinExistence type="predicted"/>
<keyword evidence="1" id="KW-0732">Signal</keyword>